<evidence type="ECO:0000313" key="2">
    <source>
        <dbReference type="EMBL" id="MCQ8192266.1"/>
    </source>
</evidence>
<gene>
    <name evidence="2" type="ORF">NP777_29120</name>
</gene>
<name>A0ABT1V4G5_9ACTN</name>
<feature type="compositionally biased region" description="Polar residues" evidence="1">
    <location>
        <begin position="54"/>
        <end position="64"/>
    </location>
</feature>
<organism evidence="2 3">
    <name type="scientific">Streptomyces rugosispiralis</name>
    <dbReference type="NCBI Taxonomy" id="2967341"/>
    <lineage>
        <taxon>Bacteria</taxon>
        <taxon>Bacillati</taxon>
        <taxon>Actinomycetota</taxon>
        <taxon>Actinomycetes</taxon>
        <taxon>Kitasatosporales</taxon>
        <taxon>Streptomycetaceae</taxon>
        <taxon>Streptomyces</taxon>
    </lineage>
</organism>
<sequence>MSVSELQTSGNAALNCAEYDHSARRGGSIGNIDADHTIDARHTARVERGRRQSTEFTVSESLETPGSIDAPGSIGATGSTLQEHFVFDPFLGSAAECNPGRTAV</sequence>
<feature type="region of interest" description="Disordered" evidence="1">
    <location>
        <begin position="46"/>
        <end position="75"/>
    </location>
</feature>
<evidence type="ECO:0000256" key="1">
    <source>
        <dbReference type="SAM" id="MobiDB-lite"/>
    </source>
</evidence>
<dbReference type="RefSeq" id="WP_256653137.1">
    <property type="nucleotide sequence ID" value="NZ_JANIAA010000024.1"/>
</dbReference>
<evidence type="ECO:0000313" key="3">
    <source>
        <dbReference type="Proteomes" id="UP001204746"/>
    </source>
</evidence>
<protein>
    <submittedName>
        <fullName evidence="2">Uncharacterized protein</fullName>
    </submittedName>
</protein>
<comment type="caution">
    <text evidence="2">The sequence shown here is derived from an EMBL/GenBank/DDBJ whole genome shotgun (WGS) entry which is preliminary data.</text>
</comment>
<dbReference type="Proteomes" id="UP001204746">
    <property type="component" value="Unassembled WGS sequence"/>
</dbReference>
<accession>A0ABT1V4G5</accession>
<reference evidence="2 3" key="1">
    <citation type="submission" date="2022-07" db="EMBL/GenBank/DDBJ databases">
        <authorList>
            <person name="Phongsopitanun W."/>
            <person name="Tanasupawat S."/>
        </authorList>
    </citation>
    <scope>NUCLEOTIDE SEQUENCE [LARGE SCALE GENOMIC DNA]</scope>
    <source>
        <strain evidence="2 3">RCU-064</strain>
    </source>
</reference>
<dbReference type="EMBL" id="JANIAA010000024">
    <property type="protein sequence ID" value="MCQ8192266.1"/>
    <property type="molecule type" value="Genomic_DNA"/>
</dbReference>
<keyword evidence="3" id="KW-1185">Reference proteome</keyword>
<proteinExistence type="predicted"/>